<keyword evidence="1" id="KW-0413">Isomerase</keyword>
<dbReference type="InterPro" id="IPR036237">
    <property type="entry name" value="Xyl_isomerase-like_sf"/>
</dbReference>
<feature type="domain" description="Xylose isomerase-like TIM barrel" evidence="2">
    <location>
        <begin position="96"/>
        <end position="322"/>
    </location>
</feature>
<dbReference type="InterPro" id="IPR013022">
    <property type="entry name" value="Xyl_isomerase-like_TIM-brl"/>
</dbReference>
<dbReference type="PANTHER" id="PTHR43489">
    <property type="entry name" value="ISOMERASE"/>
    <property type="match status" value="1"/>
</dbReference>
<dbReference type="OrthoDB" id="9782669at2"/>
<evidence type="ECO:0000313" key="3">
    <source>
        <dbReference type="EMBL" id="KLU01690.1"/>
    </source>
</evidence>
<evidence type="ECO:0000259" key="2">
    <source>
        <dbReference type="Pfam" id="PF01261"/>
    </source>
</evidence>
<gene>
    <name evidence="3" type="ORF">RISK_006189</name>
</gene>
<sequence>MRPDQPARSISNRRQFLCRLGTASAVGYAAYLAHQVSPSPLSTDANGLLGQGRALWAAEPNETGSSTSTGYLKQSLKAGMIRAEKSDAANPWIERFRIAKEAGFEGVEPNTSPGMDVQAMVAASAETGLTIDGTVGGYHWGTTHTSPEAATRKKAQQLLEESLQQTADLGANTFLIVPGHGKDGTAEEVRQRAFEALDRAVPLAEKLGVKILIENVWNHFLYDHGGDENQSAQPLAEFIDSFDTPWIGVQFDLGNHWKYGDVAEWVTTLGHRIGKLDIKGFSREQGRFTDVTEGDIDWASVRKALAGINFQGWVAAEVGGGDAERLKKIHGQIESALHCTKSLAQIKAETA</sequence>
<dbReference type="InterPro" id="IPR050417">
    <property type="entry name" value="Sugar_Epim/Isomerase"/>
</dbReference>
<dbReference type="PANTHER" id="PTHR43489:SF7">
    <property type="entry name" value="3-DEHYDRO-D-GULOSIDE 4-EPIMERASE-RELATED"/>
    <property type="match status" value="1"/>
</dbReference>
<dbReference type="Pfam" id="PF01261">
    <property type="entry name" value="AP_endonuc_2"/>
    <property type="match status" value="1"/>
</dbReference>
<dbReference type="Gene3D" id="3.20.20.150">
    <property type="entry name" value="Divalent-metal-dependent TIM barrel enzymes"/>
    <property type="match status" value="1"/>
</dbReference>
<accession>A0A0J1B4A3</accession>
<dbReference type="SUPFAM" id="SSF51658">
    <property type="entry name" value="Xylose isomerase-like"/>
    <property type="match status" value="1"/>
</dbReference>
<organism evidence="3 4">
    <name type="scientific">Rhodopirellula islandica</name>
    <dbReference type="NCBI Taxonomy" id="595434"/>
    <lineage>
        <taxon>Bacteria</taxon>
        <taxon>Pseudomonadati</taxon>
        <taxon>Planctomycetota</taxon>
        <taxon>Planctomycetia</taxon>
        <taxon>Pirellulales</taxon>
        <taxon>Pirellulaceae</taxon>
        <taxon>Rhodopirellula</taxon>
    </lineage>
</organism>
<dbReference type="Proteomes" id="UP000036367">
    <property type="component" value="Unassembled WGS sequence"/>
</dbReference>
<dbReference type="RefSeq" id="WP_047817070.1">
    <property type="nucleotide sequence ID" value="NZ_LECT01000050.1"/>
</dbReference>
<proteinExistence type="predicted"/>
<keyword evidence="4" id="KW-1185">Reference proteome</keyword>
<name>A0A0J1B4A3_RHOIS</name>
<comment type="caution">
    <text evidence="3">The sequence shown here is derived from an EMBL/GenBank/DDBJ whole genome shotgun (WGS) entry which is preliminary data.</text>
</comment>
<dbReference type="STRING" id="595434.RISK_006189"/>
<dbReference type="PATRIC" id="fig|595434.4.peg.5881"/>
<evidence type="ECO:0000313" key="4">
    <source>
        <dbReference type="Proteomes" id="UP000036367"/>
    </source>
</evidence>
<dbReference type="EMBL" id="LECT01000050">
    <property type="protein sequence ID" value="KLU01690.1"/>
    <property type="molecule type" value="Genomic_DNA"/>
</dbReference>
<dbReference type="AlphaFoldDB" id="A0A0J1B4A3"/>
<dbReference type="GO" id="GO:0016853">
    <property type="term" value="F:isomerase activity"/>
    <property type="evidence" value="ECO:0007669"/>
    <property type="project" value="UniProtKB-KW"/>
</dbReference>
<protein>
    <recommendedName>
        <fullName evidence="2">Xylose isomerase-like TIM barrel domain-containing protein</fullName>
    </recommendedName>
</protein>
<evidence type="ECO:0000256" key="1">
    <source>
        <dbReference type="ARBA" id="ARBA00023235"/>
    </source>
</evidence>
<reference evidence="3" key="1">
    <citation type="submission" date="2015-05" db="EMBL/GenBank/DDBJ databases">
        <title>Permanent draft genome of Rhodopirellula islandicus K833.</title>
        <authorList>
            <person name="Kizina J."/>
            <person name="Richter M."/>
            <person name="Glockner F.O."/>
            <person name="Harder J."/>
        </authorList>
    </citation>
    <scope>NUCLEOTIDE SEQUENCE [LARGE SCALE GENOMIC DNA]</scope>
    <source>
        <strain evidence="3">K833</strain>
    </source>
</reference>